<gene>
    <name evidence="2" type="ordered locus">Daes_3092</name>
</gene>
<feature type="transmembrane region" description="Helical" evidence="1">
    <location>
        <begin position="144"/>
        <end position="164"/>
    </location>
</feature>
<feature type="transmembrane region" description="Helical" evidence="1">
    <location>
        <begin position="77"/>
        <end position="97"/>
    </location>
</feature>
<dbReference type="HOGENOM" id="CLU_068878_1_1_7"/>
<dbReference type="EMBL" id="CP002431">
    <property type="protein sequence ID" value="ADU64084.1"/>
    <property type="molecule type" value="Genomic_DNA"/>
</dbReference>
<dbReference type="AlphaFoldDB" id="E6W002"/>
<accession>E6W002</accession>
<dbReference type="PANTHER" id="PTHR34821:SF2">
    <property type="entry name" value="INNER MEMBRANE PROTEIN YDCZ"/>
    <property type="match status" value="1"/>
</dbReference>
<organism evidence="2 3">
    <name type="scientific">Pseudodesulfovibrio aespoeensis (strain ATCC 700646 / DSM 10631 / Aspo-2)</name>
    <name type="common">Desulfovibrio aespoeensis</name>
    <dbReference type="NCBI Taxonomy" id="643562"/>
    <lineage>
        <taxon>Bacteria</taxon>
        <taxon>Pseudomonadati</taxon>
        <taxon>Thermodesulfobacteriota</taxon>
        <taxon>Desulfovibrionia</taxon>
        <taxon>Desulfovibrionales</taxon>
        <taxon>Desulfovibrionaceae</taxon>
    </lineage>
</organism>
<evidence type="ECO:0000313" key="2">
    <source>
        <dbReference type="EMBL" id="ADU64084.1"/>
    </source>
</evidence>
<keyword evidence="1" id="KW-0472">Membrane</keyword>
<name>E6W002_PSEA9</name>
<feature type="transmembrane region" description="Helical" evidence="1">
    <location>
        <begin position="46"/>
        <end position="65"/>
    </location>
</feature>
<dbReference type="eggNOG" id="COG3238">
    <property type="taxonomic scope" value="Bacteria"/>
</dbReference>
<dbReference type="InterPro" id="IPR006750">
    <property type="entry name" value="YdcZ"/>
</dbReference>
<evidence type="ECO:0008006" key="4">
    <source>
        <dbReference type="Google" id="ProtNLM"/>
    </source>
</evidence>
<dbReference type="KEGG" id="das:Daes_3092"/>
<dbReference type="Pfam" id="PF04657">
    <property type="entry name" value="DMT_YdcZ"/>
    <property type="match status" value="1"/>
</dbReference>
<keyword evidence="3" id="KW-1185">Reference proteome</keyword>
<dbReference type="PANTHER" id="PTHR34821">
    <property type="entry name" value="INNER MEMBRANE PROTEIN YDCZ"/>
    <property type="match status" value="1"/>
</dbReference>
<dbReference type="STRING" id="643562.Daes_3092"/>
<dbReference type="GO" id="GO:0005886">
    <property type="term" value="C:plasma membrane"/>
    <property type="evidence" value="ECO:0007669"/>
    <property type="project" value="TreeGrafter"/>
</dbReference>
<reference evidence="3" key="1">
    <citation type="submission" date="2010-12" db="EMBL/GenBank/DDBJ databases">
        <title>Complete sequence of Desulfovibrio aespoeensis Aspo-2.</title>
        <authorList>
            <consortium name="US DOE Joint Genome Institute"/>
            <person name="Lucas S."/>
            <person name="Copeland A."/>
            <person name="Lapidus A."/>
            <person name="Cheng J.-F."/>
            <person name="Goodwin L."/>
            <person name="Pitluck S."/>
            <person name="Chertkov O."/>
            <person name="Misra M."/>
            <person name="Detter J.C."/>
            <person name="Han C."/>
            <person name="Tapia R."/>
            <person name="Land M."/>
            <person name="Hauser L."/>
            <person name="Kyrpides N."/>
            <person name="Ivanova N."/>
            <person name="Ovchinnikova G."/>
            <person name="Pedersen K."/>
            <person name="Jagevall S."/>
            <person name="Hazen T."/>
            <person name="Woyke T."/>
        </authorList>
    </citation>
    <scope>NUCLEOTIDE SEQUENCE [LARGE SCALE GENOMIC DNA]</scope>
    <source>
        <strain evidence="3">ATCC 700646 / DSM 10631 / Aspo-2</strain>
    </source>
</reference>
<keyword evidence="1" id="KW-1133">Transmembrane helix</keyword>
<reference evidence="2 3" key="2">
    <citation type="journal article" date="2014" name="Genome Announc.">
        <title>Complete Genome Sequence of the Subsurface, Mesophilic Sulfate-Reducing Bacterium Desulfovibrio aespoeensis Aspo-2.</title>
        <authorList>
            <person name="Pedersen K."/>
            <person name="Bengtsson A."/>
            <person name="Edlund J."/>
            <person name="Rabe L."/>
            <person name="Hazen T."/>
            <person name="Chakraborty R."/>
            <person name="Goodwin L."/>
            <person name="Shapiro N."/>
        </authorList>
    </citation>
    <scope>NUCLEOTIDE SEQUENCE [LARGE SCALE GENOMIC DNA]</scope>
    <source>
        <strain evidence="3">ATCC 700646 / DSM 10631 / Aspo-2</strain>
    </source>
</reference>
<sequence length="190" mass="20120">MMAFSTPAPPGVIDALVTAGRRFRIEWMRVPMDETGKRRYPAGMKWMFVLFALLAGAGMPLQAGINLRLRHALGEPVVAALVSFAVGTVCLLAYVVAARVELPPAGVAAGVPWWAWTGGALGAFFVFATIVLAGQLGAATTMAWLLAGQFLAALILDHFGLVSFALREVTWPRVAGVALIIAGAVLVNKY</sequence>
<dbReference type="Proteomes" id="UP000002191">
    <property type="component" value="Chromosome"/>
</dbReference>
<evidence type="ECO:0000256" key="1">
    <source>
        <dbReference type="SAM" id="Phobius"/>
    </source>
</evidence>
<feature type="transmembrane region" description="Helical" evidence="1">
    <location>
        <begin position="170"/>
        <end position="187"/>
    </location>
</feature>
<proteinExistence type="predicted"/>
<feature type="transmembrane region" description="Helical" evidence="1">
    <location>
        <begin position="113"/>
        <end position="132"/>
    </location>
</feature>
<keyword evidence="1" id="KW-0812">Transmembrane</keyword>
<evidence type="ECO:0000313" key="3">
    <source>
        <dbReference type="Proteomes" id="UP000002191"/>
    </source>
</evidence>
<protein>
    <recommendedName>
        <fullName evidence="4">EamA domain-containing protein</fullName>
    </recommendedName>
</protein>